<keyword evidence="3" id="KW-1185">Reference proteome</keyword>
<dbReference type="GO" id="GO:0016747">
    <property type="term" value="F:acyltransferase activity, transferring groups other than amino-acyl groups"/>
    <property type="evidence" value="ECO:0007669"/>
    <property type="project" value="InterPro"/>
</dbReference>
<name>A0A1G8FSR3_9BACL</name>
<gene>
    <name evidence="2" type="ORF">SAMN05216192_101335</name>
</gene>
<evidence type="ECO:0000313" key="3">
    <source>
        <dbReference type="Proteomes" id="UP000199050"/>
    </source>
</evidence>
<dbReference type="PROSITE" id="PS51186">
    <property type="entry name" value="GNAT"/>
    <property type="match status" value="1"/>
</dbReference>
<dbReference type="InterPro" id="IPR016181">
    <property type="entry name" value="Acyl_CoA_acyltransferase"/>
</dbReference>
<accession>A0A1G8FSR3</accession>
<evidence type="ECO:0000259" key="1">
    <source>
        <dbReference type="PROSITE" id="PS51186"/>
    </source>
</evidence>
<reference evidence="3" key="1">
    <citation type="submission" date="2016-10" db="EMBL/GenBank/DDBJ databases">
        <authorList>
            <person name="Varghese N."/>
            <person name="Submissions S."/>
        </authorList>
    </citation>
    <scope>NUCLEOTIDE SEQUENCE [LARGE SCALE GENOMIC DNA]</scope>
    <source>
        <strain evidence="3">CGMCC 1.11012</strain>
    </source>
</reference>
<dbReference type="Proteomes" id="UP000199050">
    <property type="component" value="Unassembled WGS sequence"/>
</dbReference>
<proteinExistence type="predicted"/>
<dbReference type="RefSeq" id="WP_244157577.1">
    <property type="nucleotide sequence ID" value="NZ_CBCSKY010000007.1"/>
</dbReference>
<keyword evidence="2" id="KW-0808">Transferase</keyword>
<evidence type="ECO:0000313" key="2">
    <source>
        <dbReference type="EMBL" id="SDH85147.1"/>
    </source>
</evidence>
<dbReference type="Pfam" id="PF00583">
    <property type="entry name" value="Acetyltransf_1"/>
    <property type="match status" value="1"/>
</dbReference>
<feature type="domain" description="N-acetyltransferase" evidence="1">
    <location>
        <begin position="9"/>
        <end position="169"/>
    </location>
</feature>
<dbReference type="Gene3D" id="3.40.630.30">
    <property type="match status" value="1"/>
</dbReference>
<dbReference type="AlphaFoldDB" id="A0A1G8FSR3"/>
<sequence length="169" mass="18522">MTGSNSLRYVLRQMEEQDAREISGWKYEPPYDLYDIGDDRAGLLELQDGSYYAVTLPGNQLAGFFCYGGNARVRGGAEQGLYSGDNVLDIGLGMKPEYTGAGQGMDFLRAGITFAEQQYAPAKLRLTVAAFNLRAAALYRKAGFGLTGSFERTGGNNSMEFLVMERPLL</sequence>
<organism evidence="2 3">
    <name type="scientific">Paenibacillus typhae</name>
    <dbReference type="NCBI Taxonomy" id="1174501"/>
    <lineage>
        <taxon>Bacteria</taxon>
        <taxon>Bacillati</taxon>
        <taxon>Bacillota</taxon>
        <taxon>Bacilli</taxon>
        <taxon>Bacillales</taxon>
        <taxon>Paenibacillaceae</taxon>
        <taxon>Paenibacillus</taxon>
    </lineage>
</organism>
<dbReference type="EMBL" id="FNDX01000001">
    <property type="protein sequence ID" value="SDH85147.1"/>
    <property type="molecule type" value="Genomic_DNA"/>
</dbReference>
<dbReference type="SUPFAM" id="SSF55729">
    <property type="entry name" value="Acyl-CoA N-acyltransferases (Nat)"/>
    <property type="match status" value="1"/>
</dbReference>
<protein>
    <submittedName>
        <fullName evidence="2">Protein N-acetyltransferase, RimJ/RimL family</fullName>
    </submittedName>
</protein>
<dbReference type="STRING" id="1174501.SAMN05216192_101335"/>
<dbReference type="InterPro" id="IPR000182">
    <property type="entry name" value="GNAT_dom"/>
</dbReference>